<reference evidence="3" key="1">
    <citation type="journal article" date="2014" name="Int. J. Syst. Evol. Microbiol.">
        <title>Complete genome sequence of Corynebacterium casei LMG S-19264T (=DSM 44701T), isolated from a smear-ripened cheese.</title>
        <authorList>
            <consortium name="US DOE Joint Genome Institute (JGI-PGF)"/>
            <person name="Walter F."/>
            <person name="Albersmeier A."/>
            <person name="Kalinowski J."/>
            <person name="Ruckert C."/>
        </authorList>
    </citation>
    <scope>NUCLEOTIDE SEQUENCE</scope>
    <source>
        <strain evidence="3">CGMCC 1.15519</strain>
    </source>
</reference>
<dbReference type="AlphaFoldDB" id="A0A916ZUD8"/>
<keyword evidence="2" id="KW-0812">Transmembrane</keyword>
<evidence type="ECO:0000313" key="3">
    <source>
        <dbReference type="EMBL" id="GGE13719.1"/>
    </source>
</evidence>
<keyword evidence="4" id="KW-1185">Reference proteome</keyword>
<comment type="caution">
    <text evidence="3">The sequence shown here is derived from an EMBL/GenBank/DDBJ whole genome shotgun (WGS) entry which is preliminary data.</text>
</comment>
<evidence type="ECO:0000256" key="1">
    <source>
        <dbReference type="SAM" id="MobiDB-lite"/>
    </source>
</evidence>
<reference evidence="3" key="2">
    <citation type="submission" date="2020-09" db="EMBL/GenBank/DDBJ databases">
        <authorList>
            <person name="Sun Q."/>
            <person name="Zhou Y."/>
        </authorList>
    </citation>
    <scope>NUCLEOTIDE SEQUENCE</scope>
    <source>
        <strain evidence="3">CGMCC 1.15519</strain>
    </source>
</reference>
<feature type="transmembrane region" description="Helical" evidence="2">
    <location>
        <begin position="36"/>
        <end position="55"/>
    </location>
</feature>
<keyword evidence="2" id="KW-1133">Transmembrane helix</keyword>
<organism evidence="3 4">
    <name type="scientific">Sandarakinorhabdus glacialis</name>
    <dbReference type="NCBI Taxonomy" id="1614636"/>
    <lineage>
        <taxon>Bacteria</taxon>
        <taxon>Pseudomonadati</taxon>
        <taxon>Pseudomonadota</taxon>
        <taxon>Alphaproteobacteria</taxon>
        <taxon>Sphingomonadales</taxon>
        <taxon>Sphingosinicellaceae</taxon>
        <taxon>Sandarakinorhabdus</taxon>
    </lineage>
</organism>
<proteinExistence type="predicted"/>
<keyword evidence="2" id="KW-0472">Membrane</keyword>
<dbReference type="EMBL" id="BMJM01000006">
    <property type="protein sequence ID" value="GGE13719.1"/>
    <property type="molecule type" value="Genomic_DNA"/>
</dbReference>
<dbReference type="RefSeq" id="WP_188762821.1">
    <property type="nucleotide sequence ID" value="NZ_BMJM01000006.1"/>
</dbReference>
<evidence type="ECO:0000256" key="2">
    <source>
        <dbReference type="SAM" id="Phobius"/>
    </source>
</evidence>
<sequence length="103" mass="10568">MLLLRQTFGKQDDGTAAEASRCEGLLRQSAAHRIRLGLTGLAAIFLVVMIAAAGLRPTASVAATGPQAEPLAVLGVAPGAPASMAVSSSQPRPAELPRQRARI</sequence>
<gene>
    <name evidence="3" type="ORF">GCM10011529_20130</name>
</gene>
<name>A0A916ZUD8_9SPHN</name>
<accession>A0A916ZUD8</accession>
<evidence type="ECO:0000313" key="4">
    <source>
        <dbReference type="Proteomes" id="UP000635071"/>
    </source>
</evidence>
<protein>
    <submittedName>
        <fullName evidence="3">Uncharacterized protein</fullName>
    </submittedName>
</protein>
<feature type="region of interest" description="Disordered" evidence="1">
    <location>
        <begin position="81"/>
        <end position="103"/>
    </location>
</feature>
<dbReference type="Proteomes" id="UP000635071">
    <property type="component" value="Unassembled WGS sequence"/>
</dbReference>